<accession>A0A4Z0BAU5</accession>
<evidence type="ECO:0008006" key="3">
    <source>
        <dbReference type="Google" id="ProtNLM"/>
    </source>
</evidence>
<name>A0A4Z0BAU5_9BURK</name>
<dbReference type="EMBL" id="SMLK01000015">
    <property type="protein sequence ID" value="TFY96166.1"/>
    <property type="molecule type" value="Genomic_DNA"/>
</dbReference>
<comment type="caution">
    <text evidence="1">The sequence shown here is derived from an EMBL/GenBank/DDBJ whole genome shotgun (WGS) entry which is preliminary data.</text>
</comment>
<evidence type="ECO:0000313" key="2">
    <source>
        <dbReference type="Proteomes" id="UP000297839"/>
    </source>
</evidence>
<proteinExistence type="predicted"/>
<keyword evidence="2" id="KW-1185">Reference proteome</keyword>
<protein>
    <recommendedName>
        <fullName evidence="3">HEAT repeat domain-containing protein</fullName>
    </recommendedName>
</protein>
<sequence>MLVKSAARAHMNRSPVPEPHADFKTLTKVELHGLADELLACDTAAVERCVNFVLADTKGLWHGRARALMCRRLKHCDLGRTHRTALVDCITQRLRLGLFSEQFKDQLRLAMHLDLEKTLLACRQIAQSDKPYVRRYAQWALSLHAPEDMS</sequence>
<dbReference type="Proteomes" id="UP000297839">
    <property type="component" value="Unassembled WGS sequence"/>
</dbReference>
<reference evidence="1 2" key="1">
    <citation type="submission" date="2019-03" db="EMBL/GenBank/DDBJ databases">
        <title>Ramlibacter sp. 18x22-1, whole genome shotgun sequence.</title>
        <authorList>
            <person name="Zhang X."/>
            <person name="Feng G."/>
            <person name="Zhu H."/>
        </authorList>
    </citation>
    <scope>NUCLEOTIDE SEQUENCE [LARGE SCALE GENOMIC DNA]</scope>
    <source>
        <strain evidence="1 2">18x22-1</strain>
    </source>
</reference>
<evidence type="ECO:0000313" key="1">
    <source>
        <dbReference type="EMBL" id="TFY96166.1"/>
    </source>
</evidence>
<dbReference type="RefSeq" id="WP_167773014.1">
    <property type="nucleotide sequence ID" value="NZ_SMLK01000015.1"/>
</dbReference>
<gene>
    <name evidence="1" type="ORF">EZ216_21110</name>
</gene>
<organism evidence="1 2">
    <name type="scientific">Ramlibacter humi</name>
    <dbReference type="NCBI Taxonomy" id="2530451"/>
    <lineage>
        <taxon>Bacteria</taxon>
        <taxon>Pseudomonadati</taxon>
        <taxon>Pseudomonadota</taxon>
        <taxon>Betaproteobacteria</taxon>
        <taxon>Burkholderiales</taxon>
        <taxon>Comamonadaceae</taxon>
        <taxon>Ramlibacter</taxon>
    </lineage>
</organism>
<dbReference type="AlphaFoldDB" id="A0A4Z0BAU5"/>